<feature type="domain" description="AB hydrolase-1" evidence="2">
    <location>
        <begin position="38"/>
        <end position="283"/>
    </location>
</feature>
<dbReference type="PRINTS" id="PR00412">
    <property type="entry name" value="EPOXHYDRLASE"/>
</dbReference>
<dbReference type="RefSeq" id="WP_093312320.1">
    <property type="nucleotide sequence ID" value="NZ_FOZG01000001.1"/>
</dbReference>
<dbReference type="AlphaFoldDB" id="A0A1I6K256"/>
<dbReference type="Proteomes" id="UP000198824">
    <property type="component" value="Unassembled WGS sequence"/>
</dbReference>
<evidence type="ECO:0000259" key="2">
    <source>
        <dbReference type="Pfam" id="PF00561"/>
    </source>
</evidence>
<evidence type="ECO:0000256" key="1">
    <source>
        <dbReference type="ARBA" id="ARBA00022801"/>
    </source>
</evidence>
<reference evidence="3 4" key="1">
    <citation type="submission" date="2016-10" db="EMBL/GenBank/DDBJ databases">
        <authorList>
            <person name="de Groot N.N."/>
        </authorList>
    </citation>
    <scope>NUCLEOTIDE SEQUENCE [LARGE SCALE GENOMIC DNA]</scope>
    <source>
        <strain evidence="3 4">S5-249</strain>
    </source>
</reference>
<protein>
    <submittedName>
        <fullName evidence="3">Pimeloyl-ACP methyl ester carboxylesterase</fullName>
    </submittedName>
</protein>
<dbReference type="STRING" id="1166337.SAMN05192580_1248"/>
<dbReference type="EMBL" id="FOZG01000001">
    <property type="protein sequence ID" value="SFR85335.1"/>
    <property type="molecule type" value="Genomic_DNA"/>
</dbReference>
<dbReference type="SUPFAM" id="SSF53474">
    <property type="entry name" value="alpha/beta-Hydrolases"/>
    <property type="match status" value="1"/>
</dbReference>
<dbReference type="InterPro" id="IPR000073">
    <property type="entry name" value="AB_hydrolase_1"/>
</dbReference>
<dbReference type="GO" id="GO:0016787">
    <property type="term" value="F:hydrolase activity"/>
    <property type="evidence" value="ECO:0007669"/>
    <property type="project" value="UniProtKB-KW"/>
</dbReference>
<sequence>MSARSSDDDLLQPGWRSSRRKVGAVTLHVVEAGKAGAPLVILLHGFPEFWWAWRHQIGPLAAAGFHVVVPDLRGYNLSDVPDGIDDYRLDTLAADVVALADTFGAERFHLVGHDWGAVIGWWVAALHATRLDQVVLMDGPHPDVWGAQMLKHPSQALRSTYAAFFQLPWLPEATLGSFDHAGLRTMLQGSGKADTFEPGALNRYVAAWRNAGSLTGMLNYYRALRRRERPAAPARITPPTLILWAEEDRFLERHIAEASLAQCDDARLEMIADATHWLHLEQPARINARIIAWLSEAPAQKR</sequence>
<keyword evidence="1" id="KW-0378">Hydrolase</keyword>
<dbReference type="Pfam" id="PF00561">
    <property type="entry name" value="Abhydrolase_1"/>
    <property type="match status" value="1"/>
</dbReference>
<dbReference type="InterPro" id="IPR000639">
    <property type="entry name" value="Epox_hydrolase-like"/>
</dbReference>
<dbReference type="OrthoDB" id="9804723at2"/>
<name>A0A1I6K256_9SPHN</name>
<evidence type="ECO:0000313" key="4">
    <source>
        <dbReference type="Proteomes" id="UP000198824"/>
    </source>
</evidence>
<dbReference type="Gene3D" id="3.40.50.1820">
    <property type="entry name" value="alpha/beta hydrolase"/>
    <property type="match status" value="1"/>
</dbReference>
<organism evidence="3 4">
    <name type="scientific">Sphingomonas jatrophae</name>
    <dbReference type="NCBI Taxonomy" id="1166337"/>
    <lineage>
        <taxon>Bacteria</taxon>
        <taxon>Pseudomonadati</taxon>
        <taxon>Pseudomonadota</taxon>
        <taxon>Alphaproteobacteria</taxon>
        <taxon>Sphingomonadales</taxon>
        <taxon>Sphingomonadaceae</taxon>
        <taxon>Sphingomonas</taxon>
    </lineage>
</organism>
<accession>A0A1I6K256</accession>
<proteinExistence type="predicted"/>
<dbReference type="PRINTS" id="PR00111">
    <property type="entry name" value="ABHYDROLASE"/>
</dbReference>
<gene>
    <name evidence="3" type="ORF">SAMN05192580_1248</name>
</gene>
<evidence type="ECO:0000313" key="3">
    <source>
        <dbReference type="EMBL" id="SFR85335.1"/>
    </source>
</evidence>
<dbReference type="InterPro" id="IPR029058">
    <property type="entry name" value="AB_hydrolase_fold"/>
</dbReference>
<keyword evidence="4" id="KW-1185">Reference proteome</keyword>
<dbReference type="PANTHER" id="PTHR43329">
    <property type="entry name" value="EPOXIDE HYDROLASE"/>
    <property type="match status" value="1"/>
</dbReference>